<dbReference type="RefSeq" id="WP_318796609.1">
    <property type="nucleotide sequence ID" value="NZ_JARUJP010000001.1"/>
</dbReference>
<dbReference type="SUPFAM" id="SSF82171">
    <property type="entry name" value="DPP6 N-terminal domain-like"/>
    <property type="match status" value="1"/>
</dbReference>
<evidence type="ECO:0000313" key="2">
    <source>
        <dbReference type="EMBL" id="MDW8799975.1"/>
    </source>
</evidence>
<reference evidence="2 3" key="1">
    <citation type="submission" date="2023-04" db="EMBL/GenBank/DDBJ databases">
        <title>Clostridium tannerae sp. nov., isolated from the fecal material of an alpaca.</title>
        <authorList>
            <person name="Miller S."/>
            <person name="Hendry M."/>
            <person name="King J."/>
            <person name="Sankaranarayanan K."/>
            <person name="Lawson P.A."/>
        </authorList>
    </citation>
    <scope>NUCLEOTIDE SEQUENCE [LARGE SCALE GENOMIC DNA]</scope>
    <source>
        <strain evidence="2 3">A1-XYC3</strain>
    </source>
</reference>
<organism evidence="2 3">
    <name type="scientific">Clostridium tanneri</name>
    <dbReference type="NCBI Taxonomy" id="3037988"/>
    <lineage>
        <taxon>Bacteria</taxon>
        <taxon>Bacillati</taxon>
        <taxon>Bacillota</taxon>
        <taxon>Clostridia</taxon>
        <taxon>Eubacteriales</taxon>
        <taxon>Clostridiaceae</taxon>
        <taxon>Clostridium</taxon>
    </lineage>
</organism>
<evidence type="ECO:0000313" key="3">
    <source>
        <dbReference type="Proteomes" id="UP001281656"/>
    </source>
</evidence>
<gene>
    <name evidence="2" type="ORF">P8V03_02265</name>
</gene>
<dbReference type="Proteomes" id="UP001281656">
    <property type="component" value="Unassembled WGS sequence"/>
</dbReference>
<name>A0ABU4JPD0_9CLOT</name>
<proteinExistence type="predicted"/>
<feature type="signal peptide" evidence="1">
    <location>
        <begin position="1"/>
        <end position="23"/>
    </location>
</feature>
<sequence length="430" mass="49353">MMSRSIKKVVLPLILMFSVTLISTSCGERQKQITLSSDVKQETKDEEKNASKLVKVTELDLNNMIYTPICWKDDENIIVTEGSDKNTIDLNSIHIDDINIYNVNIKTSKVSKINTIKEAICGDIGQKHMYGNFLYTKDNKLWMYNTIENASKPVYDLSDIMKKQKEGLKTADTRELLKRIHSGFVFGSDKYVYVIADVSNIESIMVAIDTKTGDAIEGYTNSGYFPYSDKTQGIFSWVYNKSNDSFYISSPYYNVIYKTQLGKKSAFKKIETVGGQIFDISEDGNEIYLNSIYKNGKRSIVKYDIQKDKVTVIADENRDNGRKNHTSMFTDVHTDTRKGIISYSIQSAELESKNKTYRMEAASFIGDFDGKEIKNARMLPIEQLDNKSSQNTIMINRKGDGFIYTLYYFDYEGEVIKFYKTKSYIYQIKQ</sequence>
<keyword evidence="1" id="KW-0732">Signal</keyword>
<keyword evidence="3" id="KW-1185">Reference proteome</keyword>
<dbReference type="EMBL" id="JARUJP010000001">
    <property type="protein sequence ID" value="MDW8799975.1"/>
    <property type="molecule type" value="Genomic_DNA"/>
</dbReference>
<protein>
    <recommendedName>
        <fullName evidence="4">Lipoprotein</fullName>
    </recommendedName>
</protein>
<accession>A0ABU4JPD0</accession>
<dbReference type="PROSITE" id="PS51257">
    <property type="entry name" value="PROKAR_LIPOPROTEIN"/>
    <property type="match status" value="1"/>
</dbReference>
<feature type="chain" id="PRO_5045213945" description="Lipoprotein" evidence="1">
    <location>
        <begin position="24"/>
        <end position="430"/>
    </location>
</feature>
<evidence type="ECO:0000256" key="1">
    <source>
        <dbReference type="SAM" id="SignalP"/>
    </source>
</evidence>
<comment type="caution">
    <text evidence="2">The sequence shown here is derived from an EMBL/GenBank/DDBJ whole genome shotgun (WGS) entry which is preliminary data.</text>
</comment>
<evidence type="ECO:0008006" key="4">
    <source>
        <dbReference type="Google" id="ProtNLM"/>
    </source>
</evidence>